<dbReference type="InterPro" id="IPR020550">
    <property type="entry name" value="Inositol_monophosphatase_CS"/>
</dbReference>
<dbReference type="PROSITE" id="PS00630">
    <property type="entry name" value="IMP_2"/>
    <property type="match status" value="1"/>
</dbReference>
<dbReference type="PANTHER" id="PTHR20854:SF4">
    <property type="entry name" value="INOSITOL-1-MONOPHOSPHATASE-RELATED"/>
    <property type="match status" value="1"/>
</dbReference>
<keyword evidence="4" id="KW-0378">Hydrolase</keyword>
<evidence type="ECO:0000256" key="3">
    <source>
        <dbReference type="ARBA" id="ARBA00022842"/>
    </source>
</evidence>
<dbReference type="PANTHER" id="PTHR20854">
    <property type="entry name" value="INOSITOL MONOPHOSPHATASE"/>
    <property type="match status" value="1"/>
</dbReference>
<accession>A0ABW5A683</accession>
<dbReference type="EMBL" id="JBHUIX010000003">
    <property type="protein sequence ID" value="MFD2173060.1"/>
    <property type="molecule type" value="Genomic_DNA"/>
</dbReference>
<comment type="similarity">
    <text evidence="1">Belongs to the inositol monophosphatase superfamily.</text>
</comment>
<dbReference type="Gene3D" id="3.30.540.10">
    <property type="entry name" value="Fructose-1,6-Bisphosphatase, subunit A, domain 1"/>
    <property type="match status" value="1"/>
</dbReference>
<evidence type="ECO:0000313" key="5">
    <source>
        <dbReference type="Proteomes" id="UP001597413"/>
    </source>
</evidence>
<dbReference type="Proteomes" id="UP001597413">
    <property type="component" value="Unassembled WGS sequence"/>
</dbReference>
<dbReference type="InterPro" id="IPR000760">
    <property type="entry name" value="Inositol_monophosphatase-like"/>
</dbReference>
<dbReference type="Gene3D" id="3.40.190.80">
    <property type="match status" value="1"/>
</dbReference>
<dbReference type="CDD" id="cd01638">
    <property type="entry name" value="CysQ"/>
    <property type="match status" value="1"/>
</dbReference>
<keyword evidence="2" id="KW-0479">Metal-binding</keyword>
<dbReference type="SUPFAM" id="SSF56655">
    <property type="entry name" value="Carbohydrate phosphatase"/>
    <property type="match status" value="1"/>
</dbReference>
<evidence type="ECO:0000256" key="1">
    <source>
        <dbReference type="ARBA" id="ARBA00009759"/>
    </source>
</evidence>
<gene>
    <name evidence="4" type="ORF">ACFSM0_03030</name>
</gene>
<dbReference type="EC" id="3.1.3.7" evidence="4"/>
<proteinExistence type="inferred from homology"/>
<evidence type="ECO:0000313" key="4">
    <source>
        <dbReference type="EMBL" id="MFD2173060.1"/>
    </source>
</evidence>
<comment type="caution">
    <text evidence="4">The sequence shown here is derived from an EMBL/GenBank/DDBJ whole genome shotgun (WGS) entry which is preliminary data.</text>
</comment>
<keyword evidence="3" id="KW-0460">Magnesium</keyword>
<dbReference type="Pfam" id="PF00459">
    <property type="entry name" value="Inositol_P"/>
    <property type="match status" value="1"/>
</dbReference>
<protein>
    <submittedName>
        <fullName evidence="4">3'(2'),5'-bisphosphate nucleotidase CysQ</fullName>
        <ecNumber evidence="4">3.1.3.7</ecNumber>
    </submittedName>
</protein>
<dbReference type="PRINTS" id="PR00377">
    <property type="entry name" value="IMPHPHTASES"/>
</dbReference>
<organism evidence="4 5">
    <name type="scientific">Rhodobacter lacus</name>
    <dbReference type="NCBI Taxonomy" id="1641972"/>
    <lineage>
        <taxon>Bacteria</taxon>
        <taxon>Pseudomonadati</taxon>
        <taxon>Pseudomonadota</taxon>
        <taxon>Alphaproteobacteria</taxon>
        <taxon>Rhodobacterales</taxon>
        <taxon>Rhodobacter group</taxon>
        <taxon>Rhodobacter</taxon>
    </lineage>
</organism>
<name>A0ABW5A683_9RHOB</name>
<dbReference type="RefSeq" id="WP_377386941.1">
    <property type="nucleotide sequence ID" value="NZ_JBHUIX010000003.1"/>
</dbReference>
<reference evidence="5" key="1">
    <citation type="journal article" date="2019" name="Int. J. Syst. Evol. Microbiol.">
        <title>The Global Catalogue of Microorganisms (GCM) 10K type strain sequencing project: providing services to taxonomists for standard genome sequencing and annotation.</title>
        <authorList>
            <consortium name="The Broad Institute Genomics Platform"/>
            <consortium name="The Broad Institute Genome Sequencing Center for Infectious Disease"/>
            <person name="Wu L."/>
            <person name="Ma J."/>
        </authorList>
    </citation>
    <scope>NUCLEOTIDE SEQUENCE [LARGE SCALE GENOMIC DNA]</scope>
    <source>
        <strain evidence="5">CCUG 55131</strain>
    </source>
</reference>
<keyword evidence="5" id="KW-1185">Reference proteome</keyword>
<sequence length="262" mass="28042">MQAPDTTRDLALLTEAAQAAGALAMRYWKRHPEAWEKEGGAGPVSEADLAVNTLLAEILREARPDYGWLSEESQDDPARLAAERIFIVDPIDGTRAFLAEEPGFAHAIAVVERGRVLAGVVHLPALQQSYAATCDGPATLNGAPIAAAKTRCIAGSSLLTARTTDEAVHWRGPRPAYMRSFRPSLAWRLCLVAEGRFDASLSLRQAWEWDVAAASLIAARAGALATDRLGHEIIFNGPGARCDGLLVAPPALHAQYLAALHP</sequence>
<dbReference type="GO" id="GO:0008441">
    <property type="term" value="F:3'(2'),5'-bisphosphate nucleotidase activity"/>
    <property type="evidence" value="ECO:0007669"/>
    <property type="project" value="UniProtKB-EC"/>
</dbReference>
<evidence type="ECO:0000256" key="2">
    <source>
        <dbReference type="ARBA" id="ARBA00022723"/>
    </source>
</evidence>